<evidence type="ECO:0000313" key="2">
    <source>
        <dbReference type="EMBL" id="KAJ7971416.1"/>
    </source>
</evidence>
<protein>
    <submittedName>
        <fullName evidence="2">Uncharacterized protein</fullName>
    </submittedName>
</protein>
<proteinExistence type="predicted"/>
<evidence type="ECO:0000256" key="1">
    <source>
        <dbReference type="SAM" id="MobiDB-lite"/>
    </source>
</evidence>
<comment type="caution">
    <text evidence="2">The sequence shown here is derived from an EMBL/GenBank/DDBJ whole genome shotgun (WGS) entry which is preliminary data.</text>
</comment>
<reference evidence="2" key="1">
    <citation type="journal article" date="2023" name="Science">
        <title>Elucidation of the pathway for biosynthesis of saponin adjuvants from the soapbark tree.</title>
        <authorList>
            <person name="Reed J."/>
            <person name="Orme A."/>
            <person name="El-Demerdash A."/>
            <person name="Owen C."/>
            <person name="Martin L.B.B."/>
            <person name="Misra R.C."/>
            <person name="Kikuchi S."/>
            <person name="Rejzek M."/>
            <person name="Martin A.C."/>
            <person name="Harkess A."/>
            <person name="Leebens-Mack J."/>
            <person name="Louveau T."/>
            <person name="Stephenson M.J."/>
            <person name="Osbourn A."/>
        </authorList>
    </citation>
    <scope>NUCLEOTIDE SEQUENCE</scope>
    <source>
        <strain evidence="2">S10</strain>
    </source>
</reference>
<sequence>MEAGHHHHVSNNNVSAEPNSRMTTFGGPNQTTTKCPYCFHVFGSGPERFRTSIFNAVEKQLNKEIYAQPAPTAFHFGPLDLNKPVHDPMSGFGNGIYHMQIAVFGPMPPTEAQYGEHHFCSCGGYNYGVSSSVVPAPEEDLNKDDLTKDLLGEWSFFNDVGLGRDNYSVSAV</sequence>
<keyword evidence="3" id="KW-1185">Reference proteome</keyword>
<name>A0AAD7PYB6_QUISA</name>
<feature type="compositionally biased region" description="Polar residues" evidence="1">
    <location>
        <begin position="16"/>
        <end position="27"/>
    </location>
</feature>
<dbReference type="AlphaFoldDB" id="A0AAD7PYB6"/>
<dbReference type="Proteomes" id="UP001163823">
    <property type="component" value="Chromosome 4"/>
</dbReference>
<gene>
    <name evidence="2" type="ORF">O6P43_009454</name>
</gene>
<evidence type="ECO:0000313" key="3">
    <source>
        <dbReference type="Proteomes" id="UP001163823"/>
    </source>
</evidence>
<feature type="region of interest" description="Disordered" evidence="1">
    <location>
        <begin position="1"/>
        <end position="27"/>
    </location>
</feature>
<dbReference type="KEGG" id="qsa:O6P43_009454"/>
<dbReference type="EMBL" id="JARAOO010000004">
    <property type="protein sequence ID" value="KAJ7971416.1"/>
    <property type="molecule type" value="Genomic_DNA"/>
</dbReference>
<organism evidence="2 3">
    <name type="scientific">Quillaja saponaria</name>
    <name type="common">Soap bark tree</name>
    <dbReference type="NCBI Taxonomy" id="32244"/>
    <lineage>
        <taxon>Eukaryota</taxon>
        <taxon>Viridiplantae</taxon>
        <taxon>Streptophyta</taxon>
        <taxon>Embryophyta</taxon>
        <taxon>Tracheophyta</taxon>
        <taxon>Spermatophyta</taxon>
        <taxon>Magnoliopsida</taxon>
        <taxon>eudicotyledons</taxon>
        <taxon>Gunneridae</taxon>
        <taxon>Pentapetalae</taxon>
        <taxon>rosids</taxon>
        <taxon>fabids</taxon>
        <taxon>Fabales</taxon>
        <taxon>Quillajaceae</taxon>
        <taxon>Quillaja</taxon>
    </lineage>
</organism>
<accession>A0AAD7PYB6</accession>